<evidence type="ECO:0000313" key="9">
    <source>
        <dbReference type="EMBL" id="AHY41223.1"/>
    </source>
</evidence>
<dbReference type="Pfam" id="PF02668">
    <property type="entry name" value="TauD"/>
    <property type="match status" value="1"/>
</dbReference>
<dbReference type="PANTHER" id="PTHR10696:SF56">
    <property type="entry name" value="TAUD_TFDA-LIKE DOMAIN-CONTAINING PROTEIN"/>
    <property type="match status" value="1"/>
</dbReference>
<dbReference type="InterPro" id="IPR003819">
    <property type="entry name" value="TauD/TfdA-like"/>
</dbReference>
<dbReference type="Proteomes" id="UP000025238">
    <property type="component" value="Chromosome"/>
</dbReference>
<comment type="similarity">
    <text evidence="2">Belongs to the clavaminate synthase family.</text>
</comment>
<evidence type="ECO:0000256" key="5">
    <source>
        <dbReference type="ARBA" id="ARBA00023004"/>
    </source>
</evidence>
<dbReference type="InterPro" id="IPR042098">
    <property type="entry name" value="TauD-like_sf"/>
</dbReference>
<name>A0A023WM52_STUST</name>
<accession>A0A023WM52</accession>
<evidence type="ECO:0000313" key="10">
    <source>
        <dbReference type="Proteomes" id="UP000025238"/>
    </source>
</evidence>
<dbReference type="EMBL" id="CP007509">
    <property type="protein sequence ID" value="AHY41223.1"/>
    <property type="molecule type" value="Genomic_DNA"/>
</dbReference>
<feature type="domain" description="TauD/TfdA-like" evidence="8">
    <location>
        <begin position="103"/>
        <end position="272"/>
    </location>
</feature>
<dbReference type="GO" id="GO:0016706">
    <property type="term" value="F:2-oxoglutarate-dependent dioxygenase activity"/>
    <property type="evidence" value="ECO:0007669"/>
    <property type="project" value="UniProtKB-ARBA"/>
</dbReference>
<keyword evidence="6" id="KW-0045">Antibiotic biosynthesis</keyword>
<evidence type="ECO:0000256" key="1">
    <source>
        <dbReference type="ARBA" id="ARBA00001954"/>
    </source>
</evidence>
<evidence type="ECO:0000256" key="6">
    <source>
        <dbReference type="ARBA" id="ARBA00023194"/>
    </source>
</evidence>
<evidence type="ECO:0000256" key="7">
    <source>
        <dbReference type="PIRSR" id="PIRSR019543-2"/>
    </source>
</evidence>
<protein>
    <submittedName>
        <fullName evidence="9">Iron hydroxylase</fullName>
    </submittedName>
</protein>
<evidence type="ECO:0000256" key="2">
    <source>
        <dbReference type="ARBA" id="ARBA00008425"/>
    </source>
</evidence>
<dbReference type="PIRSF" id="PIRSF019543">
    <property type="entry name" value="Clavaminate_syn"/>
    <property type="match status" value="1"/>
</dbReference>
<reference evidence="9 10" key="1">
    <citation type="submission" date="2014-03" db="EMBL/GenBank/DDBJ databases">
        <title>Complete genome sequence of Pseudomonas stutzeri 19SMN4.</title>
        <authorList>
            <person name="Brunet-Galmes I."/>
            <person name="Nogales B."/>
            <person name="Busquets A."/>
            <person name="Pena A."/>
            <person name="Gomila M."/>
            <person name="Garcia-Valdes E."/>
            <person name="Lalucat J."/>
            <person name="Bennasar A."/>
            <person name="Bosch R."/>
        </authorList>
    </citation>
    <scope>NUCLEOTIDE SEQUENCE [LARGE SCALE GENOMIC DNA]</scope>
    <source>
        <strain evidence="9 10">19SMN4</strain>
    </source>
</reference>
<dbReference type="AlphaFoldDB" id="A0A023WM52"/>
<keyword evidence="3 7" id="KW-0479">Metal-binding</keyword>
<dbReference type="GO" id="GO:0017000">
    <property type="term" value="P:antibiotic biosynthetic process"/>
    <property type="evidence" value="ECO:0007669"/>
    <property type="project" value="UniProtKB-KW"/>
</dbReference>
<sequence length="298" mass="34114">MQNKYYETLLANAVEKSALQHEQIGQIVNFRLFGNKKGFMTLESLPIGDIPPTPLNRDHLCKPDDSSERLLLQATALLGEPIGYVQESDGCIVNNFFPQQAHSRGATSDSFDTELDLHTENAFHAVLPDYLVLLCLRQDPNAEAVTYIASSERILERLTFEERSFLLAEPYNFLSDYGPTEKNQRIDINRHQTVLYGDPDAPFFRFDPQFMLAFSSRAQQLMDRLRAIAWEVVEPVRLNRGDMLIIDNRRTAHARSPFSAHFDGSDRWIQRAFAITNPNFYAERLGQRSRVFGLVTEL</sequence>
<dbReference type="InterPro" id="IPR014503">
    <property type="entry name" value="Clavaminate_syn-like"/>
</dbReference>
<keyword evidence="4" id="KW-0560">Oxidoreductase</keyword>
<dbReference type="PANTHER" id="PTHR10696">
    <property type="entry name" value="GAMMA-BUTYROBETAINE HYDROXYLASE-RELATED"/>
    <property type="match status" value="1"/>
</dbReference>
<dbReference type="SUPFAM" id="SSF51197">
    <property type="entry name" value="Clavaminate synthase-like"/>
    <property type="match status" value="1"/>
</dbReference>
<comment type="cofactor">
    <cofactor evidence="1">
        <name>Fe(2+)</name>
        <dbReference type="ChEBI" id="CHEBI:29033"/>
    </cofactor>
</comment>
<evidence type="ECO:0000259" key="8">
    <source>
        <dbReference type="Pfam" id="PF02668"/>
    </source>
</evidence>
<organism evidence="9 10">
    <name type="scientific">Stutzerimonas stutzeri</name>
    <name type="common">Pseudomonas stutzeri</name>
    <dbReference type="NCBI Taxonomy" id="316"/>
    <lineage>
        <taxon>Bacteria</taxon>
        <taxon>Pseudomonadati</taxon>
        <taxon>Pseudomonadota</taxon>
        <taxon>Gammaproteobacteria</taxon>
        <taxon>Pseudomonadales</taxon>
        <taxon>Pseudomonadaceae</taxon>
        <taxon>Stutzerimonas</taxon>
    </lineage>
</organism>
<dbReference type="InterPro" id="IPR050411">
    <property type="entry name" value="AlphaKG_dependent_hydroxylases"/>
</dbReference>
<feature type="binding site" evidence="7">
    <location>
        <position position="118"/>
    </location>
    <ligand>
        <name>Fe cation</name>
        <dbReference type="ChEBI" id="CHEBI:24875"/>
    </ligand>
</feature>
<dbReference type="GO" id="GO:0005506">
    <property type="term" value="F:iron ion binding"/>
    <property type="evidence" value="ECO:0007669"/>
    <property type="project" value="InterPro"/>
</dbReference>
<dbReference type="OrthoDB" id="480112at2"/>
<dbReference type="KEGG" id="pstu:UIB01_01625"/>
<evidence type="ECO:0000256" key="4">
    <source>
        <dbReference type="ARBA" id="ARBA00023002"/>
    </source>
</evidence>
<feature type="binding site" evidence="7">
    <location>
        <position position="120"/>
    </location>
    <ligand>
        <name>Fe cation</name>
        <dbReference type="ChEBI" id="CHEBI:24875"/>
    </ligand>
</feature>
<dbReference type="PATRIC" id="fig|316.97.peg.328"/>
<keyword evidence="5 7" id="KW-0408">Iron</keyword>
<evidence type="ECO:0000256" key="3">
    <source>
        <dbReference type="ARBA" id="ARBA00022723"/>
    </source>
</evidence>
<proteinExistence type="inferred from homology"/>
<dbReference type="Gene3D" id="3.60.130.10">
    <property type="entry name" value="Clavaminate synthase-like"/>
    <property type="match status" value="1"/>
</dbReference>
<gene>
    <name evidence="9" type="ORF">UIB01_01625</name>
</gene>